<evidence type="ECO:0000256" key="2">
    <source>
        <dbReference type="ARBA" id="ARBA00006488"/>
    </source>
</evidence>
<dbReference type="OrthoDB" id="449280at2759"/>
<dbReference type="EMBL" id="KQ001660">
    <property type="protein sequence ID" value="KJP88546.1"/>
    <property type="molecule type" value="Genomic_DNA"/>
</dbReference>
<comment type="PTM">
    <text evidence="10">Binds 1 heme group per subunit.</text>
</comment>
<dbReference type="InterPro" id="IPR002327">
    <property type="entry name" value="Cyt_c_1A/1B"/>
</dbReference>
<keyword evidence="3 10" id="KW-0813">Transport</keyword>
<keyword evidence="6 10" id="KW-0249">Electron transport</keyword>
<dbReference type="AlphaFoldDB" id="A0A0D9QS85"/>
<comment type="function">
    <text evidence="10">Electron carrier protein. The oxidized form of the cytochrome c heme group can accept an electron from the heme group of the cytochrome c1 subunit of cytochrome reductase. Cytochrome c then transfers this electron to the cytochrome oxidase complex, the final protein carrier in the mitochondrial electron-transport chain.</text>
</comment>
<dbReference type="Gene3D" id="1.10.760.10">
    <property type="entry name" value="Cytochrome c-like domain"/>
    <property type="match status" value="1"/>
</dbReference>
<keyword evidence="7 8" id="KW-0408">Iron</keyword>
<dbReference type="OMA" id="KARCAQC"/>
<dbReference type="PROSITE" id="PS51007">
    <property type="entry name" value="CYTC"/>
    <property type="match status" value="1"/>
</dbReference>
<dbReference type="GO" id="GO:0009055">
    <property type="term" value="F:electron transfer activity"/>
    <property type="evidence" value="ECO:0007669"/>
    <property type="project" value="InterPro"/>
</dbReference>
<keyword evidence="10" id="KW-0679">Respiratory chain</keyword>
<protein>
    <submittedName>
        <fullName evidence="12">Cytochrome c</fullName>
    </submittedName>
</protein>
<sequence length="117" mass="13108">MSQIRPEPKVDVPEGDYKKGAKLFKAKCAQCHTINKGGAVKQGPNLHGFYGRKSGDSDFPFSDANKNSGIIWSDKHLYEYLLNPKVYIPGTKMIFAGIKKEKERADLIEYLKKASSE</sequence>
<keyword evidence="13" id="KW-1185">Reference proteome</keyword>
<dbReference type="FunFam" id="1.10.760.10:FF:000001">
    <property type="entry name" value="Cytochrome c iso-1"/>
    <property type="match status" value="1"/>
</dbReference>
<dbReference type="SUPFAM" id="SSF46626">
    <property type="entry name" value="Cytochrome c"/>
    <property type="match status" value="1"/>
</dbReference>
<keyword evidence="5 8" id="KW-0479">Metal-binding</keyword>
<comment type="similarity">
    <text evidence="2 9">Belongs to the cytochrome c family.</text>
</comment>
<evidence type="ECO:0000256" key="3">
    <source>
        <dbReference type="ARBA" id="ARBA00022448"/>
    </source>
</evidence>
<dbReference type="GeneID" id="24267139"/>
<proteinExistence type="inferred from homology"/>
<evidence type="ECO:0000256" key="8">
    <source>
        <dbReference type="PROSITE-ProRule" id="PRU00433"/>
    </source>
</evidence>
<dbReference type="GO" id="GO:0046872">
    <property type="term" value="F:metal ion binding"/>
    <property type="evidence" value="ECO:0007669"/>
    <property type="project" value="UniProtKB-KW"/>
</dbReference>
<dbReference type="Pfam" id="PF00034">
    <property type="entry name" value="Cytochrom_C"/>
    <property type="match status" value="1"/>
</dbReference>
<keyword evidence="10" id="KW-0496">Mitochondrion</keyword>
<dbReference type="Proteomes" id="UP000054561">
    <property type="component" value="Unassembled WGS sequence"/>
</dbReference>
<dbReference type="InterPro" id="IPR009056">
    <property type="entry name" value="Cyt_c-like_dom"/>
</dbReference>
<accession>A0A0D9QS85</accession>
<dbReference type="VEuPathDB" id="PlasmoDB:AK88_01825"/>
<name>A0A0D9QS85_PLAFR</name>
<dbReference type="GO" id="GO:0005758">
    <property type="term" value="C:mitochondrial intermembrane space"/>
    <property type="evidence" value="ECO:0007669"/>
    <property type="project" value="UniProtKB-SubCell"/>
</dbReference>
<reference evidence="12 13" key="1">
    <citation type="submission" date="2014-03" db="EMBL/GenBank/DDBJ databases">
        <title>The Genome Sequence of Plasmodium fragile nilgiri.</title>
        <authorList>
            <consortium name="The Broad Institute Genomics Platform"/>
            <consortium name="The Broad Institute Genome Sequencing Center for Infectious Disease"/>
            <person name="Neafsey D."/>
            <person name="Duraisingh M."/>
            <person name="Young S.K."/>
            <person name="Zeng Q."/>
            <person name="Gargeya S."/>
            <person name="Abouelleil A."/>
            <person name="Alvarado L."/>
            <person name="Chapman S.B."/>
            <person name="Gainer-Dewar J."/>
            <person name="Goldberg J."/>
            <person name="Griggs A."/>
            <person name="Gujja S."/>
            <person name="Hansen M."/>
            <person name="Howarth C."/>
            <person name="Imamovic A."/>
            <person name="Larimer J."/>
            <person name="Pearson M."/>
            <person name="Poon T.W."/>
            <person name="Priest M."/>
            <person name="Roberts A."/>
            <person name="Saif S."/>
            <person name="Shea T."/>
            <person name="Sykes S."/>
            <person name="Wortman J."/>
            <person name="Nusbaum C."/>
            <person name="Birren B."/>
        </authorList>
    </citation>
    <scope>NUCLEOTIDE SEQUENCE [LARGE SCALE GENOMIC DNA]</scope>
    <source>
        <strain evidence="13">nilgiri</strain>
    </source>
</reference>
<dbReference type="RefSeq" id="XP_012334883.1">
    <property type="nucleotide sequence ID" value="XM_012479460.1"/>
</dbReference>
<evidence type="ECO:0000256" key="9">
    <source>
        <dbReference type="RuleBase" id="RU004426"/>
    </source>
</evidence>
<feature type="domain" description="Cytochrome c" evidence="11">
    <location>
        <begin position="15"/>
        <end position="115"/>
    </location>
</feature>
<gene>
    <name evidence="12" type="ORF">AK88_01825</name>
</gene>
<organism evidence="12 13">
    <name type="scientific">Plasmodium fragile</name>
    <dbReference type="NCBI Taxonomy" id="5857"/>
    <lineage>
        <taxon>Eukaryota</taxon>
        <taxon>Sar</taxon>
        <taxon>Alveolata</taxon>
        <taxon>Apicomplexa</taxon>
        <taxon>Aconoidasida</taxon>
        <taxon>Haemosporida</taxon>
        <taxon>Plasmodiidae</taxon>
        <taxon>Plasmodium</taxon>
        <taxon>Plasmodium (Plasmodium)</taxon>
    </lineage>
</organism>
<dbReference type="InterPro" id="IPR036909">
    <property type="entry name" value="Cyt_c-like_dom_sf"/>
</dbReference>
<evidence type="ECO:0000313" key="13">
    <source>
        <dbReference type="Proteomes" id="UP000054561"/>
    </source>
</evidence>
<evidence type="ECO:0000256" key="5">
    <source>
        <dbReference type="ARBA" id="ARBA00022723"/>
    </source>
</evidence>
<evidence type="ECO:0000256" key="1">
    <source>
        <dbReference type="ARBA" id="ARBA00004569"/>
    </source>
</evidence>
<evidence type="ECO:0000256" key="6">
    <source>
        <dbReference type="ARBA" id="ARBA00022982"/>
    </source>
</evidence>
<dbReference type="GO" id="GO:0020037">
    <property type="term" value="F:heme binding"/>
    <property type="evidence" value="ECO:0007669"/>
    <property type="project" value="InterPro"/>
</dbReference>
<evidence type="ECO:0000259" key="11">
    <source>
        <dbReference type="PROSITE" id="PS51007"/>
    </source>
</evidence>
<evidence type="ECO:0000256" key="7">
    <source>
        <dbReference type="ARBA" id="ARBA00023004"/>
    </source>
</evidence>
<evidence type="ECO:0000256" key="10">
    <source>
        <dbReference type="RuleBase" id="RU004427"/>
    </source>
</evidence>
<evidence type="ECO:0000256" key="4">
    <source>
        <dbReference type="ARBA" id="ARBA00022617"/>
    </source>
</evidence>
<dbReference type="PRINTS" id="PR00604">
    <property type="entry name" value="CYTCHRMECIAB"/>
</dbReference>
<comment type="subcellular location">
    <subcellularLocation>
        <location evidence="1">Mitochondrion intermembrane space</location>
    </subcellularLocation>
</comment>
<evidence type="ECO:0000313" key="12">
    <source>
        <dbReference type="EMBL" id="KJP88546.1"/>
    </source>
</evidence>
<keyword evidence="4 8" id="KW-0349">Heme</keyword>
<dbReference type="PANTHER" id="PTHR11961">
    <property type="entry name" value="CYTOCHROME C"/>
    <property type="match status" value="1"/>
</dbReference>